<dbReference type="Pfam" id="PF11445">
    <property type="entry name" value="DUF2894"/>
    <property type="match status" value="1"/>
</dbReference>
<dbReference type="STRING" id="288768.SAMEA3906486_02509"/>
<keyword evidence="3" id="KW-1185">Reference proteome</keyword>
<evidence type="ECO:0000313" key="2">
    <source>
        <dbReference type="EMBL" id="SAI69462.1"/>
    </source>
</evidence>
<name>A0A157SG61_9BORD</name>
<sequence>MTTAQATLRAWREGGLDRRDPVRFRLIEVLAQRAEGYCGAARKVLDERVATLIAAYVKAYGESHRAELASTVPQEDEAASEHSQAVHADQALSSGQATSDALQAARKPDAQEHGASVQDQTLSALTAYLRGRPRDSQQGDAKPGQAHQDAYPELAALDDFRAIWEHLRTDRQVRESLRQVPGENAGPLNAGNIVHRSLSLMRTVSPEYLRQFMTYLDSLAALERLCQAGDPAGLLVAKLDGNRKGGRKAR</sequence>
<feature type="compositionally biased region" description="Polar residues" evidence="1">
    <location>
        <begin position="91"/>
        <end position="101"/>
    </location>
</feature>
<reference evidence="2 3" key="1">
    <citation type="submission" date="2016-04" db="EMBL/GenBank/DDBJ databases">
        <authorList>
            <consortium name="Pathogen Informatics"/>
        </authorList>
    </citation>
    <scope>NUCLEOTIDE SEQUENCE [LARGE SCALE GENOMIC DNA]</scope>
    <source>
        <strain evidence="2 3">H050680373</strain>
    </source>
</reference>
<evidence type="ECO:0000256" key="1">
    <source>
        <dbReference type="SAM" id="MobiDB-lite"/>
    </source>
</evidence>
<gene>
    <name evidence="2" type="ORF">SAMEA3906486_02509</name>
</gene>
<dbReference type="InterPro" id="IPR021549">
    <property type="entry name" value="DUF2894"/>
</dbReference>
<dbReference type="OrthoDB" id="6025757at2"/>
<dbReference type="RefSeq" id="WP_066127429.1">
    <property type="nucleotide sequence ID" value="NZ_FKIF01000006.1"/>
</dbReference>
<accession>A0A157SG61</accession>
<evidence type="ECO:0000313" key="3">
    <source>
        <dbReference type="Proteomes" id="UP000076848"/>
    </source>
</evidence>
<dbReference type="EMBL" id="FKIF01000006">
    <property type="protein sequence ID" value="SAI69462.1"/>
    <property type="molecule type" value="Genomic_DNA"/>
</dbReference>
<proteinExistence type="predicted"/>
<protein>
    <submittedName>
        <fullName evidence="2">Protein of uncharacterized function (DUF2894)</fullName>
    </submittedName>
</protein>
<dbReference type="Proteomes" id="UP000076848">
    <property type="component" value="Unassembled WGS sequence"/>
</dbReference>
<feature type="region of interest" description="Disordered" evidence="1">
    <location>
        <begin position="71"/>
        <end position="118"/>
    </location>
</feature>
<organism evidence="2 3">
    <name type="scientific">Bordetella ansorpii</name>
    <dbReference type="NCBI Taxonomy" id="288768"/>
    <lineage>
        <taxon>Bacteria</taxon>
        <taxon>Pseudomonadati</taxon>
        <taxon>Pseudomonadota</taxon>
        <taxon>Betaproteobacteria</taxon>
        <taxon>Burkholderiales</taxon>
        <taxon>Alcaligenaceae</taxon>
        <taxon>Bordetella</taxon>
    </lineage>
</organism>
<dbReference type="AlphaFoldDB" id="A0A157SG61"/>